<reference evidence="1" key="1">
    <citation type="submission" date="2021-02" db="EMBL/GenBank/DDBJ databases">
        <authorList>
            <person name="Nowell W R."/>
        </authorList>
    </citation>
    <scope>NUCLEOTIDE SEQUENCE</scope>
</reference>
<dbReference type="AlphaFoldDB" id="A0A814BVJ9"/>
<accession>A0A814BVJ9</accession>
<name>A0A814BVJ9_9BILA</name>
<organism evidence="1 2">
    <name type="scientific">Adineta steineri</name>
    <dbReference type="NCBI Taxonomy" id="433720"/>
    <lineage>
        <taxon>Eukaryota</taxon>
        <taxon>Metazoa</taxon>
        <taxon>Spiralia</taxon>
        <taxon>Gnathifera</taxon>
        <taxon>Rotifera</taxon>
        <taxon>Eurotatoria</taxon>
        <taxon>Bdelloidea</taxon>
        <taxon>Adinetida</taxon>
        <taxon>Adinetidae</taxon>
        <taxon>Adineta</taxon>
    </lineage>
</organism>
<comment type="caution">
    <text evidence="1">The sequence shown here is derived from an EMBL/GenBank/DDBJ whole genome shotgun (WGS) entry which is preliminary data.</text>
</comment>
<dbReference type="EMBL" id="CAJNOG010000094">
    <property type="protein sequence ID" value="CAF0931407.1"/>
    <property type="molecule type" value="Genomic_DNA"/>
</dbReference>
<dbReference type="Proteomes" id="UP000663845">
    <property type="component" value="Unassembled WGS sequence"/>
</dbReference>
<sequence>MTILIVSIHNYIITGKSINVLLSIGFNQQKCHRQHAINVTSENVLLNSSSISHQHASTSGTSEVQLVISPTRPSRRCLSNASNDGDFQDVSYKKSKQINNRSGSTIRPQLLHHHNVTDTVNDNVNMNLNVNNHVTTTSSVISNNFPTEHNSRFIPWYRNSFALRVIGTRQFLCDIKFRKLHNYIITGKSINVPLPTDFNQQKCHCQHSINVTSEDALLNSSSISHQHASTSGNSEIQLVISPTRPSRRCLSNASNDGDFQDVSYKKSKQINNQSGSTIHPHLLRHHNATDTVNDNVNMNLNVNNHVTTTSSIISKNFPTGHNQQLQLVMRRHPSIKNVIRMKNKFSNDIKMVKFEMTSAKARDDLLNNKLVYVNYICYEIEEYITPVNVLICSKCCSIGHYRRQCTEQEETSDIANNNKSQHIHNNFPRTVAPWAPSSNPMDLKLSTLISGLSQVNETLSKLCVTNQGFQQFMIEKNENDIRINNEIDDLKSVNNKMDQDVIVLNEKVNDLDKLMKSNDGIFKQFLFPMLDDILKFIDTKNVGRGGKTVDPDLKSKIDRFRNQMSDAMDGKSFI</sequence>
<proteinExistence type="predicted"/>
<gene>
    <name evidence="1" type="ORF">JYZ213_LOCUS12191</name>
</gene>
<evidence type="ECO:0000313" key="2">
    <source>
        <dbReference type="Proteomes" id="UP000663845"/>
    </source>
</evidence>
<evidence type="ECO:0008006" key="3">
    <source>
        <dbReference type="Google" id="ProtNLM"/>
    </source>
</evidence>
<evidence type="ECO:0000313" key="1">
    <source>
        <dbReference type="EMBL" id="CAF0931407.1"/>
    </source>
</evidence>
<protein>
    <recommendedName>
        <fullName evidence="3">CCHC-type domain-containing protein</fullName>
    </recommendedName>
</protein>